<feature type="domain" description="Alpha-D-phosphohexomutase alpha/beta/alpha" evidence="3">
    <location>
        <begin position="17"/>
        <end position="117"/>
    </location>
</feature>
<comment type="caution">
    <text evidence="4">The sequence shown here is derived from an EMBL/GenBank/DDBJ whole genome shotgun (WGS) entry which is preliminary data.</text>
</comment>
<keyword evidence="2" id="KW-0597">Phosphoprotein</keyword>
<evidence type="ECO:0000313" key="5">
    <source>
        <dbReference type="Proteomes" id="UP000485058"/>
    </source>
</evidence>
<evidence type="ECO:0000313" key="4">
    <source>
        <dbReference type="EMBL" id="GFH21105.1"/>
    </source>
</evidence>
<reference evidence="4 5" key="1">
    <citation type="submission" date="2020-02" db="EMBL/GenBank/DDBJ databases">
        <title>Draft genome sequence of Haematococcus lacustris strain NIES-144.</title>
        <authorList>
            <person name="Morimoto D."/>
            <person name="Nakagawa S."/>
            <person name="Yoshida T."/>
            <person name="Sawayama S."/>
        </authorList>
    </citation>
    <scope>NUCLEOTIDE SEQUENCE [LARGE SCALE GENOMIC DNA]</scope>
    <source>
        <strain evidence="4 5">NIES-144</strain>
    </source>
</reference>
<dbReference type="PRINTS" id="PR00509">
    <property type="entry name" value="PGMPMM"/>
</dbReference>
<dbReference type="Gene3D" id="3.40.120.10">
    <property type="entry name" value="Alpha-D-Glucose-1,6-Bisphosphate, subunit A, domain 3"/>
    <property type="match status" value="1"/>
</dbReference>
<dbReference type="SUPFAM" id="SSF53738">
    <property type="entry name" value="Phosphoglucomutase, first 3 domains"/>
    <property type="match status" value="1"/>
</dbReference>
<protein>
    <recommendedName>
        <fullName evidence="3">Alpha-D-phosphohexomutase alpha/beta/alpha domain-containing protein</fullName>
    </recommendedName>
</protein>
<comment type="cofactor">
    <cofactor evidence="1">
        <name>Mg(2+)</name>
        <dbReference type="ChEBI" id="CHEBI:18420"/>
    </cofactor>
</comment>
<dbReference type="AlphaFoldDB" id="A0A699ZGM6"/>
<dbReference type="EMBL" id="BLLF01001763">
    <property type="protein sequence ID" value="GFH21105.1"/>
    <property type="molecule type" value="Genomic_DNA"/>
</dbReference>
<dbReference type="FunFam" id="3.40.120.10:FF:000010">
    <property type="entry name" value="phosphomannomutase/phosphoglucomutase isoform X1"/>
    <property type="match status" value="1"/>
</dbReference>
<proteinExistence type="predicted"/>
<dbReference type="InterPro" id="IPR005845">
    <property type="entry name" value="A-D-PHexomutase_a/b/a-II"/>
</dbReference>
<evidence type="ECO:0000256" key="1">
    <source>
        <dbReference type="ARBA" id="ARBA00001946"/>
    </source>
</evidence>
<dbReference type="Proteomes" id="UP000485058">
    <property type="component" value="Unassembled WGS sequence"/>
</dbReference>
<name>A0A699ZGM6_HAELA</name>
<dbReference type="InterPro" id="IPR005841">
    <property type="entry name" value="Alpha-D-phosphohexomutase_SF"/>
</dbReference>
<dbReference type="Pfam" id="PF02879">
    <property type="entry name" value="PGM_PMM_II"/>
    <property type="match status" value="1"/>
</dbReference>
<sequence>MAPPALVTNAPWGLRNYAAHLRHLIIKGVASKDNPLFPLLGLRIVVDAGNGAGGFFATEVLAPLGADISGSVFLDGDGSFPNHIPNPEHPSAMASGAHAVLQAGADLGIVFDTDVDR</sequence>
<keyword evidence="5" id="KW-1185">Reference proteome</keyword>
<organism evidence="4 5">
    <name type="scientific">Haematococcus lacustris</name>
    <name type="common">Green alga</name>
    <name type="synonym">Haematococcus pluvialis</name>
    <dbReference type="NCBI Taxonomy" id="44745"/>
    <lineage>
        <taxon>Eukaryota</taxon>
        <taxon>Viridiplantae</taxon>
        <taxon>Chlorophyta</taxon>
        <taxon>core chlorophytes</taxon>
        <taxon>Chlorophyceae</taxon>
        <taxon>CS clade</taxon>
        <taxon>Chlamydomonadales</taxon>
        <taxon>Haematococcaceae</taxon>
        <taxon>Haematococcus</taxon>
    </lineage>
</organism>
<evidence type="ECO:0000256" key="2">
    <source>
        <dbReference type="ARBA" id="ARBA00022553"/>
    </source>
</evidence>
<dbReference type="PANTHER" id="PTHR42946:SF1">
    <property type="entry name" value="PHOSPHOGLUCOMUTASE (ALPHA-D-GLUCOSE-1,6-BISPHOSPHATE-DEPENDENT)"/>
    <property type="match status" value="1"/>
</dbReference>
<accession>A0A699ZGM6</accession>
<gene>
    <name evidence="4" type="ORF">HaLaN_18345</name>
</gene>
<dbReference type="GO" id="GO:0005975">
    <property type="term" value="P:carbohydrate metabolic process"/>
    <property type="evidence" value="ECO:0007669"/>
    <property type="project" value="InterPro"/>
</dbReference>
<evidence type="ECO:0000259" key="3">
    <source>
        <dbReference type="Pfam" id="PF02879"/>
    </source>
</evidence>
<dbReference type="InterPro" id="IPR016055">
    <property type="entry name" value="A-D-PHexomutase_a/b/a-I/II/III"/>
</dbReference>
<dbReference type="PANTHER" id="PTHR42946">
    <property type="entry name" value="PHOSPHOHEXOSE MUTASE"/>
    <property type="match status" value="1"/>
</dbReference>
<dbReference type="InterPro" id="IPR050060">
    <property type="entry name" value="Phosphoglucosamine_mutase"/>
</dbReference>
<dbReference type="GO" id="GO:0004615">
    <property type="term" value="F:phosphomannomutase activity"/>
    <property type="evidence" value="ECO:0007669"/>
    <property type="project" value="TreeGrafter"/>
</dbReference>